<feature type="region of interest" description="Disordered" evidence="1">
    <location>
        <begin position="1"/>
        <end position="21"/>
    </location>
</feature>
<accession>A0AAV4H678</accession>
<dbReference type="Gene3D" id="3.30.70.1820">
    <property type="entry name" value="L1 transposable element, RRM domain"/>
    <property type="match status" value="1"/>
</dbReference>
<gene>
    <name evidence="2" type="ORF">ElyMa_000881600</name>
</gene>
<dbReference type="Proteomes" id="UP000762676">
    <property type="component" value="Unassembled WGS sequence"/>
</dbReference>
<evidence type="ECO:0008006" key="4">
    <source>
        <dbReference type="Google" id="ProtNLM"/>
    </source>
</evidence>
<organism evidence="2 3">
    <name type="scientific">Elysia marginata</name>
    <dbReference type="NCBI Taxonomy" id="1093978"/>
    <lineage>
        <taxon>Eukaryota</taxon>
        <taxon>Metazoa</taxon>
        <taxon>Spiralia</taxon>
        <taxon>Lophotrochozoa</taxon>
        <taxon>Mollusca</taxon>
        <taxon>Gastropoda</taxon>
        <taxon>Heterobranchia</taxon>
        <taxon>Euthyneura</taxon>
        <taxon>Panpulmonata</taxon>
        <taxon>Sacoglossa</taxon>
        <taxon>Placobranchoidea</taxon>
        <taxon>Plakobranchidae</taxon>
        <taxon>Elysia</taxon>
    </lineage>
</organism>
<keyword evidence="3" id="KW-1185">Reference proteome</keyword>
<comment type="caution">
    <text evidence="2">The sequence shown here is derived from an EMBL/GenBank/DDBJ whole genome shotgun (WGS) entry which is preliminary data.</text>
</comment>
<proteinExistence type="predicted"/>
<feature type="compositionally biased region" description="Basic residues" evidence="1">
    <location>
        <begin position="1"/>
        <end position="10"/>
    </location>
</feature>
<evidence type="ECO:0000313" key="3">
    <source>
        <dbReference type="Proteomes" id="UP000762676"/>
    </source>
</evidence>
<evidence type="ECO:0000313" key="2">
    <source>
        <dbReference type="EMBL" id="GFR93002.1"/>
    </source>
</evidence>
<protein>
    <recommendedName>
        <fullName evidence="4">L1 transposable element RRM domain-containing protein</fullName>
    </recommendedName>
</protein>
<dbReference type="AlphaFoldDB" id="A0AAV4H678"/>
<reference evidence="2 3" key="1">
    <citation type="journal article" date="2021" name="Elife">
        <title>Chloroplast acquisition without the gene transfer in kleptoplastic sea slugs, Plakobranchus ocellatus.</title>
        <authorList>
            <person name="Maeda T."/>
            <person name="Takahashi S."/>
            <person name="Yoshida T."/>
            <person name="Shimamura S."/>
            <person name="Takaki Y."/>
            <person name="Nagai Y."/>
            <person name="Toyoda A."/>
            <person name="Suzuki Y."/>
            <person name="Arimoto A."/>
            <person name="Ishii H."/>
            <person name="Satoh N."/>
            <person name="Nishiyama T."/>
            <person name="Hasebe M."/>
            <person name="Maruyama T."/>
            <person name="Minagawa J."/>
            <person name="Obokata J."/>
            <person name="Shigenobu S."/>
        </authorList>
    </citation>
    <scope>NUCLEOTIDE SEQUENCE [LARGE SCALE GENOMIC DNA]</scope>
</reference>
<dbReference type="EMBL" id="BMAT01001818">
    <property type="protein sequence ID" value="GFR93002.1"/>
    <property type="molecule type" value="Genomic_DNA"/>
</dbReference>
<sequence length="240" mass="27695">MPGSKRKKGSHGSDESLDTTQKELLQKIERLENKIERISNANTQKLIDQMEFIQGNIHDLQVEQDNMKKDIPVTQLKDERSILVDEVESIRQCVTIARDELNELNQYSKRNNVRVFGIRDSSTESLEKSSDLVKNIIKIKLKLDLRDYDIDKAHRVGKYRPSSDRAIIVRFNSHSAAEKVLYNRRALKDSGITIMEDLTKTNVQTLVKVKELASTQQTWTRRGEIFAKNQNNQVFKLLLG</sequence>
<name>A0AAV4H678_9GAST</name>
<evidence type="ECO:0000256" key="1">
    <source>
        <dbReference type="SAM" id="MobiDB-lite"/>
    </source>
</evidence>